<evidence type="ECO:0000259" key="2">
    <source>
        <dbReference type="PROSITE" id="PS50097"/>
    </source>
</evidence>
<dbReference type="EMBL" id="JARJCW010000010">
    <property type="protein sequence ID" value="KAJ7220177.1"/>
    <property type="molecule type" value="Genomic_DNA"/>
</dbReference>
<dbReference type="SUPFAM" id="SSF54695">
    <property type="entry name" value="POZ domain"/>
    <property type="match status" value="1"/>
</dbReference>
<evidence type="ECO:0000313" key="3">
    <source>
        <dbReference type="EMBL" id="KAJ7220177.1"/>
    </source>
</evidence>
<comment type="caution">
    <text evidence="3">The sequence shown here is derived from an EMBL/GenBank/DDBJ whole genome shotgun (WGS) entry which is preliminary data.</text>
</comment>
<accession>A0AAD6VQS0</accession>
<organism evidence="3 4">
    <name type="scientific">Mycena pura</name>
    <dbReference type="NCBI Taxonomy" id="153505"/>
    <lineage>
        <taxon>Eukaryota</taxon>
        <taxon>Fungi</taxon>
        <taxon>Dikarya</taxon>
        <taxon>Basidiomycota</taxon>
        <taxon>Agaricomycotina</taxon>
        <taxon>Agaricomycetes</taxon>
        <taxon>Agaricomycetidae</taxon>
        <taxon>Agaricales</taxon>
        <taxon>Marasmiineae</taxon>
        <taxon>Mycenaceae</taxon>
        <taxon>Mycena</taxon>
    </lineage>
</organism>
<proteinExistence type="predicted"/>
<evidence type="ECO:0000256" key="1">
    <source>
        <dbReference type="SAM" id="MobiDB-lite"/>
    </source>
</evidence>
<dbReference type="InterPro" id="IPR000210">
    <property type="entry name" value="BTB/POZ_dom"/>
</dbReference>
<dbReference type="SMART" id="SM00225">
    <property type="entry name" value="BTB"/>
    <property type="match status" value="1"/>
</dbReference>
<dbReference type="CDD" id="cd18186">
    <property type="entry name" value="BTB_POZ_ZBTB_KLHL-like"/>
    <property type="match status" value="1"/>
</dbReference>
<name>A0AAD6VQS0_9AGAR</name>
<dbReference type="PROSITE" id="PS50097">
    <property type="entry name" value="BTB"/>
    <property type="match status" value="1"/>
</dbReference>
<feature type="domain" description="BTB" evidence="2">
    <location>
        <begin position="47"/>
        <end position="111"/>
    </location>
</feature>
<sequence>MAPRRALSRSGSEEPPSAKRLKVEPDDSSRASESTGLTRSDIWKTYGDIILQAESTIFCVNRDILMQKSDVFNDMFAIQQPFAETFEGRPILQLSDSAKDVKLLLDAFYDSFNDTMPMPFDELSCKLRLGRKYKAREFEEKALNCLKSQFPRDLQTLCRMKNKLCLDWIAAVPGVHIDLLNLAYENGVYSCIPMMAFHCLSLYSLSQLFSGIERNDGSRATLPEQTKLTLALAIEAMIVFQRDNLKWLRKKGAIPVRGCDLESCEQERKRMRLIESTVNGDRINVSYMLEACGKLEVDGPGAAWGSGLCARCSKVAQNEYNAGRFRLWEKLPTFFGLSEWQNLQDAE</sequence>
<evidence type="ECO:0000313" key="4">
    <source>
        <dbReference type="Proteomes" id="UP001219525"/>
    </source>
</evidence>
<dbReference type="InterPro" id="IPR011333">
    <property type="entry name" value="SKP1/BTB/POZ_sf"/>
</dbReference>
<feature type="region of interest" description="Disordered" evidence="1">
    <location>
        <begin position="1"/>
        <end position="34"/>
    </location>
</feature>
<keyword evidence="4" id="KW-1185">Reference proteome</keyword>
<protein>
    <recommendedName>
        <fullName evidence="2">BTB domain-containing protein</fullName>
    </recommendedName>
</protein>
<reference evidence="3" key="1">
    <citation type="submission" date="2023-03" db="EMBL/GenBank/DDBJ databases">
        <title>Massive genome expansion in bonnet fungi (Mycena s.s.) driven by repeated elements and novel gene families across ecological guilds.</title>
        <authorList>
            <consortium name="Lawrence Berkeley National Laboratory"/>
            <person name="Harder C.B."/>
            <person name="Miyauchi S."/>
            <person name="Viragh M."/>
            <person name="Kuo A."/>
            <person name="Thoen E."/>
            <person name="Andreopoulos B."/>
            <person name="Lu D."/>
            <person name="Skrede I."/>
            <person name="Drula E."/>
            <person name="Henrissat B."/>
            <person name="Morin E."/>
            <person name="Kohler A."/>
            <person name="Barry K."/>
            <person name="LaButti K."/>
            <person name="Morin E."/>
            <person name="Salamov A."/>
            <person name="Lipzen A."/>
            <person name="Mereny Z."/>
            <person name="Hegedus B."/>
            <person name="Baldrian P."/>
            <person name="Stursova M."/>
            <person name="Weitz H."/>
            <person name="Taylor A."/>
            <person name="Grigoriev I.V."/>
            <person name="Nagy L.G."/>
            <person name="Martin F."/>
            <person name="Kauserud H."/>
        </authorList>
    </citation>
    <scope>NUCLEOTIDE SEQUENCE</scope>
    <source>
        <strain evidence="3">9144</strain>
    </source>
</reference>
<dbReference type="AlphaFoldDB" id="A0AAD6VQS0"/>
<dbReference type="Pfam" id="PF00651">
    <property type="entry name" value="BTB"/>
    <property type="match status" value="1"/>
</dbReference>
<dbReference type="Gene3D" id="3.30.710.10">
    <property type="entry name" value="Potassium Channel Kv1.1, Chain A"/>
    <property type="match status" value="1"/>
</dbReference>
<dbReference type="Proteomes" id="UP001219525">
    <property type="component" value="Unassembled WGS sequence"/>
</dbReference>
<feature type="compositionally biased region" description="Basic and acidic residues" evidence="1">
    <location>
        <begin position="21"/>
        <end position="30"/>
    </location>
</feature>
<gene>
    <name evidence="3" type="ORF">GGX14DRAFT_585930</name>
</gene>